<sequence>MFVPVDNGITGMSGQPFAAARLVPSPPSTITAAHPRSRMIAAARVVSPSVLSIGSPTLSIVTPRNVSVARRTIWCGS</sequence>
<organism evidence="1">
    <name type="scientific">freshwater metagenome</name>
    <dbReference type="NCBI Taxonomy" id="449393"/>
    <lineage>
        <taxon>unclassified sequences</taxon>
        <taxon>metagenomes</taxon>
        <taxon>ecological metagenomes</taxon>
    </lineage>
</organism>
<dbReference type="EMBL" id="CAFBMH010000027">
    <property type="protein sequence ID" value="CAB4903609.1"/>
    <property type="molecule type" value="Genomic_DNA"/>
</dbReference>
<name>A0A6J7GJQ2_9ZZZZ</name>
<protein>
    <submittedName>
        <fullName evidence="1">Unannotated protein</fullName>
    </submittedName>
</protein>
<dbReference type="AlphaFoldDB" id="A0A6J7GJQ2"/>
<evidence type="ECO:0000313" key="1">
    <source>
        <dbReference type="EMBL" id="CAB4903609.1"/>
    </source>
</evidence>
<accession>A0A6J7GJQ2</accession>
<gene>
    <name evidence="1" type="ORF">UFOPK3543_01003</name>
</gene>
<reference evidence="1" key="1">
    <citation type="submission" date="2020-05" db="EMBL/GenBank/DDBJ databases">
        <authorList>
            <person name="Chiriac C."/>
            <person name="Salcher M."/>
            <person name="Ghai R."/>
            <person name="Kavagutti S V."/>
        </authorList>
    </citation>
    <scope>NUCLEOTIDE SEQUENCE</scope>
</reference>
<proteinExistence type="predicted"/>